<evidence type="ECO:0000313" key="1">
    <source>
        <dbReference type="EMBL" id="EMS80496.1"/>
    </source>
</evidence>
<keyword evidence="2" id="KW-1185">Reference proteome</keyword>
<dbReference type="SUPFAM" id="SSF51120">
    <property type="entry name" value="beta-Roll"/>
    <property type="match status" value="1"/>
</dbReference>
<comment type="caution">
    <text evidence="1">The sequence shown here is derived from an EMBL/GenBank/DDBJ whole genome shotgun (WGS) entry which is preliminary data.</text>
</comment>
<reference evidence="1 2" key="1">
    <citation type="journal article" date="2013" name="Genome Announc.">
        <title>Draft Genome Sequence of Desulfotignum phosphitoxidans DSM 13687 Strain FiPS-3.</title>
        <authorList>
            <person name="Poehlein A."/>
            <person name="Daniel R."/>
            <person name="Simeonova D.D."/>
        </authorList>
    </citation>
    <scope>NUCLEOTIDE SEQUENCE [LARGE SCALE GENOMIC DNA]</scope>
    <source>
        <strain evidence="1 2">DSM 13687</strain>
    </source>
</reference>
<gene>
    <name evidence="1" type="ORF">Dpo_2c01850</name>
</gene>
<name>S0G712_9BACT</name>
<protein>
    <recommendedName>
        <fullName evidence="3">S-layer protein</fullName>
    </recommendedName>
</protein>
<dbReference type="EMBL" id="APJX01000002">
    <property type="protein sequence ID" value="EMS80496.1"/>
    <property type="molecule type" value="Genomic_DNA"/>
</dbReference>
<proteinExistence type="predicted"/>
<accession>S0G712</accession>
<sequence>MALQGFVESDYLAAKLAALQADSATATDWAGKTTAQLKTFLANVGFTPESHYQAYGWAEGLAPNDLFNAAEYKLAKATDMFNKGLEEGGTAYATVADALAAFESAWDFDPYLHYLQYGSAEGINPSNDFDESEYLASKLADLKADAATATEWADKTVDDVKAAFAAAGLSALDHYQAYGEDEGIAVTEVPADEKVADDGGVEVPGETFALTAGADNFTGTDGDDLFNANLEINPSSGALDVLTLSSLDQLDGKDGTDTLKFVTDGTALPAADISNIEILDINSTGAVTADVSGATISGVTTIKAKATGAAVNIDTKADVTSVTVTGTAAAVAIDDAGTAATSADKIATVSVTGNTGALTIGSDAITALTLAKTNQNATVTAAAGTRTMDLTLDTVTGGTIIDNTATTLNVNTTGAASTGMTLNAAAATSVTINADEKLTIADVKVAAAKTIAIKGDSAVTLSAASTVTALTSVTAADSTGGLTITPSLGTAIAFTGGSGADSIRLGATTKAITMGADDDRVLLDATTTALGTGGSLDGGDGTADVIAFADADDATTASATATFEGTISNFEVVELAGAAGAGVTVDLANLDDITEVKMSADVTQTIAVDNLASDGTVFYTAAQAGVTTVTVDGAAGGAADWLNISFAGNAAFANAGITAANVENLAIDTSDTDKDTTDADIAFTVTTLTAADAKTVKVTGDAGLTLGTFTATTVTSFDASGMTTNDSDGGVSWTTGALAGAATINGSDGDDTFVFTAATKAVTVNGGAGDDTITGANALANVINAGAGDDTVTIGTGNATVDLGAGDDTLVVGSVATQTSSITLGAGKDTVDINAVQGSAGAYLTLQDIAVDDKIDVAGVINGAIAGATLGDKTTLGGAAGFANYIDAIAAGDGSANSVDGWFQLNGNTYLVIDNSAAATFQDGADIVVELAGTIDLSDTTQAGGVYTIV</sequence>
<organism evidence="1 2">
    <name type="scientific">Desulfotignum phosphitoxidans DSM 13687</name>
    <dbReference type="NCBI Taxonomy" id="1286635"/>
    <lineage>
        <taxon>Bacteria</taxon>
        <taxon>Pseudomonadati</taxon>
        <taxon>Thermodesulfobacteriota</taxon>
        <taxon>Desulfobacteria</taxon>
        <taxon>Desulfobacterales</taxon>
        <taxon>Desulfobacteraceae</taxon>
        <taxon>Desulfotignum</taxon>
    </lineage>
</organism>
<evidence type="ECO:0000313" key="2">
    <source>
        <dbReference type="Proteomes" id="UP000014216"/>
    </source>
</evidence>
<dbReference type="AlphaFoldDB" id="S0G712"/>
<dbReference type="RefSeq" id="WP_006964756.1">
    <property type="nucleotide sequence ID" value="NZ_APJX01000002.1"/>
</dbReference>
<evidence type="ECO:0008006" key="3">
    <source>
        <dbReference type="Google" id="ProtNLM"/>
    </source>
</evidence>
<dbReference type="Proteomes" id="UP000014216">
    <property type="component" value="Unassembled WGS sequence"/>
</dbReference>
<dbReference type="Gene3D" id="2.160.20.160">
    <property type="match status" value="1"/>
</dbReference>
<dbReference type="OrthoDB" id="9816564at2"/>
<dbReference type="InterPro" id="IPR011049">
    <property type="entry name" value="Serralysin-like_metalloprot_C"/>
</dbReference>